<dbReference type="Gramene" id="HORVU.MOREX.r2.3HG0255780.1">
    <property type="protein sequence ID" value="HORVU.MOREX.r2.3HG0255780.1.CDS.1"/>
    <property type="gene ID" value="HORVU.MOREX.r2.3HG0255780"/>
</dbReference>
<dbReference type="AlphaFoldDB" id="A0A8I7BAR9"/>
<dbReference type="GO" id="GO:0003676">
    <property type="term" value="F:nucleic acid binding"/>
    <property type="evidence" value="ECO:0007669"/>
    <property type="project" value="InterPro"/>
</dbReference>
<reference evidence="3" key="3">
    <citation type="submission" date="2022-01" db="UniProtKB">
        <authorList>
            <consortium name="EnsemblPlants"/>
        </authorList>
    </citation>
    <scope>IDENTIFICATION</scope>
    <source>
        <strain evidence="3">subsp. vulgare</strain>
    </source>
</reference>
<organism evidence="3 4">
    <name type="scientific">Hordeum vulgare subsp. vulgare</name>
    <name type="common">Domesticated barley</name>
    <dbReference type="NCBI Taxonomy" id="112509"/>
    <lineage>
        <taxon>Eukaryota</taxon>
        <taxon>Viridiplantae</taxon>
        <taxon>Streptophyta</taxon>
        <taxon>Embryophyta</taxon>
        <taxon>Tracheophyta</taxon>
        <taxon>Spermatophyta</taxon>
        <taxon>Magnoliopsida</taxon>
        <taxon>Liliopsida</taxon>
        <taxon>Poales</taxon>
        <taxon>Poaceae</taxon>
        <taxon>BOP clade</taxon>
        <taxon>Pooideae</taxon>
        <taxon>Triticodae</taxon>
        <taxon>Triticeae</taxon>
        <taxon>Hordeinae</taxon>
        <taxon>Hordeum</taxon>
    </lineage>
</organism>
<dbReference type="Gene3D" id="3.30.420.10">
    <property type="entry name" value="Ribonuclease H-like superfamily/Ribonuclease H"/>
    <property type="match status" value="1"/>
</dbReference>
<dbReference type="GO" id="GO:0004523">
    <property type="term" value="F:RNA-DNA hybrid ribonuclease activity"/>
    <property type="evidence" value="ECO:0007669"/>
    <property type="project" value="InterPro"/>
</dbReference>
<proteinExistence type="predicted"/>
<protein>
    <recommendedName>
        <fullName evidence="2">RNase H type-1 domain-containing protein</fullName>
    </recommendedName>
</protein>
<dbReference type="InterPro" id="IPR044730">
    <property type="entry name" value="RNase_H-like_dom_plant"/>
</dbReference>
<evidence type="ECO:0000313" key="4">
    <source>
        <dbReference type="Proteomes" id="UP000011116"/>
    </source>
</evidence>
<keyword evidence="4" id="KW-1185">Reference proteome</keyword>
<evidence type="ECO:0000259" key="2">
    <source>
        <dbReference type="Pfam" id="PF13456"/>
    </source>
</evidence>
<feature type="domain" description="RNase H type-1" evidence="2">
    <location>
        <begin position="32"/>
        <end position="154"/>
    </location>
</feature>
<dbReference type="InterPro" id="IPR052929">
    <property type="entry name" value="RNase_H-like_EbsB-rel"/>
</dbReference>
<dbReference type="Gramene" id="HORVU.MOREX.r3.3HG0306240.1">
    <property type="protein sequence ID" value="HORVU.MOREX.r3.3HG0306240.1.CDS1"/>
    <property type="gene ID" value="HORVU.MOREX.r3.3HG0306240"/>
</dbReference>
<dbReference type="EnsemblPlants" id="HORVU.MOREX.r3.3HG0306240.1">
    <property type="protein sequence ID" value="HORVU.MOREX.r3.3HG0306240.1.CDS1"/>
    <property type="gene ID" value="HORVU.MOREX.r3.3HG0306240"/>
</dbReference>
<evidence type="ECO:0000313" key="3">
    <source>
        <dbReference type="EnsemblPlants" id="HORVU.MOREX.r3.3HG0306240.1.CDS1"/>
    </source>
</evidence>
<dbReference type="Pfam" id="PF13456">
    <property type="entry name" value="RVT_3"/>
    <property type="match status" value="1"/>
</dbReference>
<dbReference type="PANTHER" id="PTHR47074">
    <property type="entry name" value="BNAC02G40300D PROTEIN"/>
    <property type="match status" value="1"/>
</dbReference>
<dbReference type="InterPro" id="IPR036397">
    <property type="entry name" value="RNaseH_sf"/>
</dbReference>
<dbReference type="PANTHER" id="PTHR47074:SF73">
    <property type="entry name" value="OS04G0448401 PROTEIN"/>
    <property type="match status" value="1"/>
</dbReference>
<dbReference type="Proteomes" id="UP000011116">
    <property type="component" value="Chromosome 3H"/>
</dbReference>
<evidence type="ECO:0000256" key="1">
    <source>
        <dbReference type="SAM" id="MobiDB-lite"/>
    </source>
</evidence>
<dbReference type="CDD" id="cd06222">
    <property type="entry name" value="RNase_H_like"/>
    <property type="match status" value="1"/>
</dbReference>
<name>A0A8I7BAR9_HORVV</name>
<feature type="region of interest" description="Disordered" evidence="1">
    <location>
        <begin position="1"/>
        <end position="27"/>
    </location>
</feature>
<feature type="compositionally biased region" description="Polar residues" evidence="1">
    <location>
        <begin position="16"/>
        <end position="27"/>
    </location>
</feature>
<dbReference type="SMR" id="A0A8I7BAR9"/>
<sequence length="154" mass="16924">MHSFSSTISIRRETSKSNQKWSPSPEGSTLVNVEATILFQSVRAGFVVAICDHQGRIHATNRGYFERVQIPEVAQDMALHQGLILANNTGIRKIMIVSNCLSLINKVKGLCFDRLLVGAIVHDIGKCVTKFVSCTFIHVSRACNEATHVLSKSA</sequence>
<reference evidence="4" key="1">
    <citation type="journal article" date="2012" name="Nature">
        <title>A physical, genetic and functional sequence assembly of the barley genome.</title>
        <authorList>
            <consortium name="The International Barley Genome Sequencing Consortium"/>
            <person name="Mayer K.F."/>
            <person name="Waugh R."/>
            <person name="Brown J.W."/>
            <person name="Schulman A."/>
            <person name="Langridge P."/>
            <person name="Platzer M."/>
            <person name="Fincher G.B."/>
            <person name="Muehlbauer G.J."/>
            <person name="Sato K."/>
            <person name="Close T.J."/>
            <person name="Wise R.P."/>
            <person name="Stein N."/>
        </authorList>
    </citation>
    <scope>NUCLEOTIDE SEQUENCE [LARGE SCALE GENOMIC DNA]</scope>
    <source>
        <strain evidence="4">cv. Morex</strain>
    </source>
</reference>
<accession>A0A8I7BAR9</accession>
<reference evidence="3" key="2">
    <citation type="submission" date="2020-10" db="EMBL/GenBank/DDBJ databases">
        <authorList>
            <person name="Scholz U."/>
            <person name="Mascher M."/>
            <person name="Fiebig A."/>
        </authorList>
    </citation>
    <scope>NUCLEOTIDE SEQUENCE [LARGE SCALE GENOMIC DNA]</scope>
    <source>
        <strain evidence="3">cv. Morex</strain>
    </source>
</reference>
<dbReference type="InterPro" id="IPR002156">
    <property type="entry name" value="RNaseH_domain"/>
</dbReference>